<evidence type="ECO:0000256" key="1">
    <source>
        <dbReference type="SAM" id="MobiDB-lite"/>
    </source>
</evidence>
<name>A0A9W6KFB1_9ACTN</name>
<accession>A0A9W6KFB1</accession>
<comment type="caution">
    <text evidence="3">The sequence shown here is derived from an EMBL/GenBank/DDBJ whole genome shotgun (WGS) entry which is preliminary data.</text>
</comment>
<dbReference type="RefSeq" id="WP_261959617.1">
    <property type="nucleotide sequence ID" value="NZ_BAAAXA010000001.1"/>
</dbReference>
<feature type="region of interest" description="Disordered" evidence="1">
    <location>
        <begin position="180"/>
        <end position="211"/>
    </location>
</feature>
<evidence type="ECO:0000259" key="2">
    <source>
        <dbReference type="Pfam" id="PF13569"/>
    </source>
</evidence>
<organism evidence="3 4">
    <name type="scientific">Dactylosporangium matsuzakiense</name>
    <dbReference type="NCBI Taxonomy" id="53360"/>
    <lineage>
        <taxon>Bacteria</taxon>
        <taxon>Bacillati</taxon>
        <taxon>Actinomycetota</taxon>
        <taxon>Actinomycetes</taxon>
        <taxon>Micromonosporales</taxon>
        <taxon>Micromonosporaceae</taxon>
        <taxon>Dactylosporangium</taxon>
    </lineage>
</organism>
<evidence type="ECO:0000313" key="4">
    <source>
        <dbReference type="Proteomes" id="UP001143480"/>
    </source>
</evidence>
<dbReference type="InterPro" id="IPR025406">
    <property type="entry name" value="DUF4132"/>
</dbReference>
<proteinExistence type="predicted"/>
<gene>
    <name evidence="3" type="ORF">GCM10017581_014140</name>
</gene>
<keyword evidence="4" id="KW-1185">Reference proteome</keyword>
<dbReference type="Pfam" id="PF13569">
    <property type="entry name" value="DUF4132"/>
    <property type="match status" value="1"/>
</dbReference>
<dbReference type="AlphaFoldDB" id="A0A9W6KFB1"/>
<protein>
    <recommendedName>
        <fullName evidence="2">DUF4132 domain-containing protein</fullName>
    </recommendedName>
</protein>
<evidence type="ECO:0000313" key="3">
    <source>
        <dbReference type="EMBL" id="GLK99673.1"/>
    </source>
</evidence>
<feature type="compositionally biased region" description="Pro residues" evidence="1">
    <location>
        <begin position="158"/>
        <end position="167"/>
    </location>
</feature>
<dbReference type="Proteomes" id="UP001143480">
    <property type="component" value="Unassembled WGS sequence"/>
</dbReference>
<reference evidence="3" key="1">
    <citation type="journal article" date="2014" name="Int. J. Syst. Evol. Microbiol.">
        <title>Complete genome sequence of Corynebacterium casei LMG S-19264T (=DSM 44701T), isolated from a smear-ripened cheese.</title>
        <authorList>
            <consortium name="US DOE Joint Genome Institute (JGI-PGF)"/>
            <person name="Walter F."/>
            <person name="Albersmeier A."/>
            <person name="Kalinowski J."/>
            <person name="Ruckert C."/>
        </authorList>
    </citation>
    <scope>NUCLEOTIDE SEQUENCE</scope>
    <source>
        <strain evidence="3">VKM Ac-1321</strain>
    </source>
</reference>
<dbReference type="EMBL" id="BSFP01000005">
    <property type="protein sequence ID" value="GLK99673.1"/>
    <property type="molecule type" value="Genomic_DNA"/>
</dbReference>
<reference evidence="3" key="2">
    <citation type="submission" date="2023-01" db="EMBL/GenBank/DDBJ databases">
        <authorList>
            <person name="Sun Q."/>
            <person name="Evtushenko L."/>
        </authorList>
    </citation>
    <scope>NUCLEOTIDE SEQUENCE</scope>
    <source>
        <strain evidence="3">VKM Ac-1321</strain>
    </source>
</reference>
<sequence length="638" mass="69231">MVVVWADGERAAWLARAQALEHGLEQPDWVLAATGADRFSDLSAPQVSWLIARGPEASARALLATPLFHHPQKLDLGLVAAARFELDALPYVLREAAASPDRLGCLVGPFRTPEVRDLIAGWTRHLGSARLWARRWLERHGEALPPAATKTRPRKPKIPPWPLPPAPVDSARLLDALSRSRLADPPEPPPDGGVESSAATQPLVAPPDPQLRELLAGGDRASLAAFGRAVLRAWIDDGMPPQSAWALLAQAHIGDDATIDELAPLVRSWPGQSRYARAIDGHAVLATVGTDTALRHLLAIEERMSGGATNDRVADYLGQAAAARGLTPTRLADRLAPTHGLDAGVTVDYGPRRFTVVLDDLAAVHPADADGRRLAKLPRPGAKDTNPAAYKEFQQLTRDVRATVTAQAVRLERDMLRRRLRPAADLASVVLPHPLLGPLARRLLWGEYAGKRLVRALRIAEDGSLADLDDRAAPVAGDAELGIVHPAELGADLPAWSRLFLDYAILPPFPQLNRPAVILGEAERAATSLAGFGPVPMERLQSLLHNGWPGDADDFRYRRHMRLRRALPDGLTLLVELDPGLPTGPADPQEQHRIAEIWADDARSHHWQRTRRIPMGACDPIALSELLVEMRVTVDAAG</sequence>
<feature type="region of interest" description="Disordered" evidence="1">
    <location>
        <begin position="143"/>
        <end position="167"/>
    </location>
</feature>
<feature type="domain" description="DUF4132" evidence="2">
    <location>
        <begin position="371"/>
        <end position="541"/>
    </location>
</feature>